<dbReference type="OrthoDB" id="2988425at2"/>
<reference evidence="2" key="1">
    <citation type="submission" date="2015-05" db="EMBL/GenBank/DDBJ databases">
        <authorList>
            <person name="Urmite Genomes"/>
        </authorList>
    </citation>
    <scope>NUCLEOTIDE SEQUENCE [LARGE SCALE GENOMIC DNA]</scope>
    <source>
        <strain evidence="2">LF1</strain>
    </source>
</reference>
<dbReference type="RefSeq" id="WP_090630554.1">
    <property type="nucleotide sequence ID" value="NZ_CVRB01000001.1"/>
</dbReference>
<dbReference type="EMBL" id="CVRB01000001">
    <property type="protein sequence ID" value="CRK80686.1"/>
    <property type="molecule type" value="Genomic_DNA"/>
</dbReference>
<keyword evidence="2" id="KW-1185">Reference proteome</keyword>
<evidence type="ECO:0000313" key="2">
    <source>
        <dbReference type="Proteomes" id="UP000199087"/>
    </source>
</evidence>
<accession>A0A0U1NRL4</accession>
<protein>
    <submittedName>
        <fullName evidence="1">Uncharacterized protein</fullName>
    </submittedName>
</protein>
<gene>
    <name evidence="1" type="ORF">BN000_00574</name>
</gene>
<proteinExistence type="predicted"/>
<name>A0A0U1NRL4_9BACI</name>
<evidence type="ECO:0000313" key="1">
    <source>
        <dbReference type="EMBL" id="CRK80686.1"/>
    </source>
</evidence>
<dbReference type="AlphaFoldDB" id="A0A0U1NRL4"/>
<dbReference type="Proteomes" id="UP000199087">
    <property type="component" value="Unassembled WGS sequence"/>
</dbReference>
<organism evidence="1 2">
    <name type="scientific">Neobacillus massiliamazoniensis</name>
    <dbReference type="NCBI Taxonomy" id="1499688"/>
    <lineage>
        <taxon>Bacteria</taxon>
        <taxon>Bacillati</taxon>
        <taxon>Bacillota</taxon>
        <taxon>Bacilli</taxon>
        <taxon>Bacillales</taxon>
        <taxon>Bacillaceae</taxon>
        <taxon>Neobacillus</taxon>
    </lineage>
</organism>
<sequence>MKTPNYHDFYQKALVPIEANDLMSLKETDAYDPDSSCTHWLIAVEGVQLPQSKIYFHWKVSVYPATSEGDFNWKKPYYCSANMALMDWANALASSLVKSSKKDQLSSATVLEKIS</sequence>